<proteinExistence type="predicted"/>
<accession>A0A1H6WWA1</accession>
<dbReference type="Proteomes" id="UP000199403">
    <property type="component" value="Unassembled WGS sequence"/>
</dbReference>
<dbReference type="STRING" id="1416801.SAMN05192553_102944"/>
<evidence type="ECO:0000313" key="2">
    <source>
        <dbReference type="Proteomes" id="UP000199403"/>
    </source>
</evidence>
<evidence type="ECO:0000313" key="1">
    <source>
        <dbReference type="EMBL" id="SEJ21143.1"/>
    </source>
</evidence>
<gene>
    <name evidence="1" type="ORF">SAMN05192553_102944</name>
</gene>
<sequence length="226" mass="27363">MTIIKKILRLLKTNAAYYLRDYYHEAYYGQDYYLDNVFRQHKKLETYLELLELDNKQPLLTDVNISFSDNQNFHENEVNFFKLKYGKPNYSISNSYPFGEIKKLFYRVHIGTHKVKMELNFFENSLFLYNYTFSQIKNSNEKIEIQNLLKKKYQIDEKYNLLPDNYYIIDRNQSVIVLSDNVNFTINYILNTNSNLYNQMKNALKKEIGQDEHLADRNKQEIYKRL</sequence>
<keyword evidence="2" id="KW-1185">Reference proteome</keyword>
<dbReference type="RefSeq" id="WP_092172624.1">
    <property type="nucleotide sequence ID" value="NZ_FNZH01000002.1"/>
</dbReference>
<protein>
    <submittedName>
        <fullName evidence="1">Uncharacterized protein</fullName>
    </submittedName>
</protein>
<reference evidence="2" key="1">
    <citation type="submission" date="2016-10" db="EMBL/GenBank/DDBJ databases">
        <authorList>
            <person name="Varghese N."/>
            <person name="Submissions S."/>
        </authorList>
    </citation>
    <scope>NUCLEOTIDE SEQUENCE [LARGE SCALE GENOMIC DNA]</scope>
    <source>
        <strain evidence="2">IBRC-M 10761</strain>
    </source>
</reference>
<name>A0A1H6WWA1_9BACT</name>
<dbReference type="AlphaFoldDB" id="A0A1H6WWA1"/>
<dbReference type="OrthoDB" id="10015991at2"/>
<organism evidence="1 2">
    <name type="scientific">Cyclobacterium xiamenense</name>
    <dbReference type="NCBI Taxonomy" id="1297121"/>
    <lineage>
        <taxon>Bacteria</taxon>
        <taxon>Pseudomonadati</taxon>
        <taxon>Bacteroidota</taxon>
        <taxon>Cytophagia</taxon>
        <taxon>Cytophagales</taxon>
        <taxon>Cyclobacteriaceae</taxon>
        <taxon>Cyclobacterium</taxon>
    </lineage>
</organism>
<dbReference type="EMBL" id="FNZH01000002">
    <property type="protein sequence ID" value="SEJ21143.1"/>
    <property type="molecule type" value="Genomic_DNA"/>
</dbReference>